<name>A0A1Z5HUH6_9FIRM</name>
<proteinExistence type="predicted"/>
<dbReference type="AlphaFoldDB" id="A0A1Z5HUH6"/>
<comment type="caution">
    <text evidence="2">The sequence shown here is derived from an EMBL/GenBank/DDBJ whole genome shotgun (WGS) entry which is preliminary data.</text>
</comment>
<keyword evidence="1" id="KW-0812">Transmembrane</keyword>
<keyword evidence="3" id="KW-1185">Reference proteome</keyword>
<dbReference type="Proteomes" id="UP000197032">
    <property type="component" value="Unassembled WGS sequence"/>
</dbReference>
<evidence type="ECO:0000313" key="2">
    <source>
        <dbReference type="EMBL" id="GAW93174.1"/>
    </source>
</evidence>
<keyword evidence="1" id="KW-1133">Transmembrane helix</keyword>
<evidence type="ECO:0000256" key="1">
    <source>
        <dbReference type="SAM" id="Phobius"/>
    </source>
</evidence>
<sequence>MTLSTRGLIFVKWKRMGELLPTAVPPSFAFYCVFINNLVR</sequence>
<dbReference type="EMBL" id="BDGJ01000117">
    <property type="protein sequence ID" value="GAW93174.1"/>
    <property type="molecule type" value="Genomic_DNA"/>
</dbReference>
<gene>
    <name evidence="2" type="ORF">KKC1_23140</name>
</gene>
<reference evidence="3" key="1">
    <citation type="journal article" date="2017" name="Appl. Environ. Microbiol.">
        <title>Genomic Analysis of Calderihabitans maritimus KKC1, a Thermophilic, Hydrogenogenic, Carboxydotrophic Bacterium Isolated from Marine Sediment.</title>
        <authorList>
            <person name="Omae K."/>
            <person name="Yoneda Y."/>
            <person name="Fukuyama Y."/>
            <person name="Yoshida T."/>
            <person name="Sako Y."/>
        </authorList>
    </citation>
    <scope>NUCLEOTIDE SEQUENCE [LARGE SCALE GENOMIC DNA]</scope>
    <source>
        <strain evidence="3">KKC1</strain>
    </source>
</reference>
<evidence type="ECO:0000313" key="3">
    <source>
        <dbReference type="Proteomes" id="UP000197032"/>
    </source>
</evidence>
<protein>
    <submittedName>
        <fullName evidence="2">Uncharacterized protein</fullName>
    </submittedName>
</protein>
<keyword evidence="1" id="KW-0472">Membrane</keyword>
<feature type="transmembrane region" description="Helical" evidence="1">
    <location>
        <begin position="20"/>
        <end position="39"/>
    </location>
</feature>
<organism evidence="2 3">
    <name type="scientific">Calderihabitans maritimus</name>
    <dbReference type="NCBI Taxonomy" id="1246530"/>
    <lineage>
        <taxon>Bacteria</taxon>
        <taxon>Bacillati</taxon>
        <taxon>Bacillota</taxon>
        <taxon>Clostridia</taxon>
        <taxon>Neomoorellales</taxon>
        <taxon>Calderihabitantaceae</taxon>
        <taxon>Calderihabitans</taxon>
    </lineage>
</organism>
<accession>A0A1Z5HUH6</accession>